<evidence type="ECO:0000313" key="2">
    <source>
        <dbReference type="Proteomes" id="UP001262410"/>
    </source>
</evidence>
<dbReference type="EMBL" id="JAVDPW010000006">
    <property type="protein sequence ID" value="MDR6291185.1"/>
    <property type="molecule type" value="Genomic_DNA"/>
</dbReference>
<comment type="caution">
    <text evidence="1">The sequence shown here is derived from an EMBL/GenBank/DDBJ whole genome shotgun (WGS) entry which is preliminary data.</text>
</comment>
<accession>A0ABU1JRD0</accession>
<gene>
    <name evidence="1" type="ORF">E9232_003711</name>
</gene>
<dbReference type="RefSeq" id="WP_309796168.1">
    <property type="nucleotide sequence ID" value="NZ_JAVDPW010000006.1"/>
</dbReference>
<sequence length="284" mass="32629">MLGQAALAFVGGEAFKSISDITIKHYGPTVLSRLDRMIKDWKKADHPSLNDVRQICDHLEKFLIKDTPARGVDIYKFPKPARGSAFTRDDMTPGQIADLWFRTNTKIWKDSISPLAEKWGALLDNASMPYFRGTGDCELNYSHRALKPSDRHPIFRNIHPFIMISSIRRDKLRSDPIEEVMEFFIDGWKIFSDSDYTVFRRGTVLRLANQGFAEGVFTVTNRSAFWSGSVRREEVQLWRCIVVTGYTNTVKAMNIGIPMTPDIGRDYIGHVQDWMTEFRVLLDE</sequence>
<organism evidence="1 2">
    <name type="scientific">Inquilinus ginsengisoli</name>
    <dbReference type="NCBI Taxonomy" id="363840"/>
    <lineage>
        <taxon>Bacteria</taxon>
        <taxon>Pseudomonadati</taxon>
        <taxon>Pseudomonadota</taxon>
        <taxon>Alphaproteobacteria</taxon>
        <taxon>Rhodospirillales</taxon>
        <taxon>Rhodospirillaceae</taxon>
        <taxon>Inquilinus</taxon>
    </lineage>
</organism>
<protein>
    <recommendedName>
        <fullName evidence="3">SIR2-like domain-containing protein</fullName>
    </recommendedName>
</protein>
<evidence type="ECO:0008006" key="3">
    <source>
        <dbReference type="Google" id="ProtNLM"/>
    </source>
</evidence>
<keyword evidence="2" id="KW-1185">Reference proteome</keyword>
<evidence type="ECO:0000313" key="1">
    <source>
        <dbReference type="EMBL" id="MDR6291185.1"/>
    </source>
</evidence>
<name>A0ABU1JRD0_9PROT</name>
<dbReference type="Proteomes" id="UP001262410">
    <property type="component" value="Unassembled WGS sequence"/>
</dbReference>
<proteinExistence type="predicted"/>
<reference evidence="1 2" key="1">
    <citation type="submission" date="2023-07" db="EMBL/GenBank/DDBJ databases">
        <title>Sorghum-associated microbial communities from plants grown in Nebraska, USA.</title>
        <authorList>
            <person name="Schachtman D."/>
        </authorList>
    </citation>
    <scope>NUCLEOTIDE SEQUENCE [LARGE SCALE GENOMIC DNA]</scope>
    <source>
        <strain evidence="1 2">584</strain>
    </source>
</reference>